<reference evidence="2" key="1">
    <citation type="journal article" date="2019" name="BMC Genomics">
        <title>A new reference genome for Sorghum bicolor reveals high levels of sequence similarity between sweet and grain genotypes: implications for the genetics of sugar metabolism.</title>
        <authorList>
            <person name="Cooper E.A."/>
            <person name="Brenton Z.W."/>
            <person name="Flinn B.S."/>
            <person name="Jenkins J."/>
            <person name="Shu S."/>
            <person name="Flowers D."/>
            <person name="Luo F."/>
            <person name="Wang Y."/>
            <person name="Xia P."/>
            <person name="Barry K."/>
            <person name="Daum C."/>
            <person name="Lipzen A."/>
            <person name="Yoshinaga Y."/>
            <person name="Schmutz J."/>
            <person name="Saski C."/>
            <person name="Vermerris W."/>
            <person name="Kresovich S."/>
        </authorList>
    </citation>
    <scope>NUCLEOTIDE SEQUENCE</scope>
</reference>
<protein>
    <submittedName>
        <fullName evidence="2">Uncharacterized protein</fullName>
    </submittedName>
</protein>
<dbReference type="Proteomes" id="UP000807115">
    <property type="component" value="Chromosome 2"/>
</dbReference>
<reference evidence="2" key="2">
    <citation type="submission" date="2020-10" db="EMBL/GenBank/DDBJ databases">
        <authorList>
            <person name="Cooper E.A."/>
            <person name="Brenton Z.W."/>
            <person name="Flinn B.S."/>
            <person name="Jenkins J."/>
            <person name="Shu S."/>
            <person name="Flowers D."/>
            <person name="Luo F."/>
            <person name="Wang Y."/>
            <person name="Xia P."/>
            <person name="Barry K."/>
            <person name="Daum C."/>
            <person name="Lipzen A."/>
            <person name="Yoshinaga Y."/>
            <person name="Schmutz J."/>
            <person name="Saski C."/>
            <person name="Vermerris W."/>
            <person name="Kresovich S."/>
        </authorList>
    </citation>
    <scope>NUCLEOTIDE SEQUENCE</scope>
</reference>
<comment type="caution">
    <text evidence="2">The sequence shown here is derived from an EMBL/GenBank/DDBJ whole genome shotgun (WGS) entry which is preliminary data.</text>
</comment>
<name>A0A921RS98_SORBI</name>
<evidence type="ECO:0000313" key="3">
    <source>
        <dbReference type="Proteomes" id="UP000807115"/>
    </source>
</evidence>
<dbReference type="EMBL" id="CM027681">
    <property type="protein sequence ID" value="KAG0544776.1"/>
    <property type="molecule type" value="Genomic_DNA"/>
</dbReference>
<sequence>ISFPHVALFPSRARSPKKLSASAEKLSARGLGPADRTLTAPVEKSTEEKGKPATAGRRRLSSAASLPRSPPVRSATARAQGPALPCTGAASSGASSTPWSSTSLTPRLPDRHAPHRRTSLRSTCRVQITVNAYFTMRDGRKEYSWCRTVSWLVDSEEYSIIDLEKDTAPYFNRSICKETTWWQHIHSCQTLRIGCSNVFQYKQDEG</sequence>
<dbReference type="AlphaFoldDB" id="A0A921RS98"/>
<organism evidence="2 3">
    <name type="scientific">Sorghum bicolor</name>
    <name type="common">Sorghum</name>
    <name type="synonym">Sorghum vulgare</name>
    <dbReference type="NCBI Taxonomy" id="4558"/>
    <lineage>
        <taxon>Eukaryota</taxon>
        <taxon>Viridiplantae</taxon>
        <taxon>Streptophyta</taxon>
        <taxon>Embryophyta</taxon>
        <taxon>Tracheophyta</taxon>
        <taxon>Spermatophyta</taxon>
        <taxon>Magnoliopsida</taxon>
        <taxon>Liliopsida</taxon>
        <taxon>Poales</taxon>
        <taxon>Poaceae</taxon>
        <taxon>PACMAD clade</taxon>
        <taxon>Panicoideae</taxon>
        <taxon>Andropogonodae</taxon>
        <taxon>Andropogoneae</taxon>
        <taxon>Sorghinae</taxon>
        <taxon>Sorghum</taxon>
    </lineage>
</organism>
<evidence type="ECO:0000313" key="2">
    <source>
        <dbReference type="EMBL" id="KAG0544776.1"/>
    </source>
</evidence>
<evidence type="ECO:0000256" key="1">
    <source>
        <dbReference type="SAM" id="MobiDB-lite"/>
    </source>
</evidence>
<proteinExistence type="predicted"/>
<gene>
    <name evidence="2" type="ORF">BDA96_02G305700</name>
</gene>
<feature type="compositionally biased region" description="Low complexity" evidence="1">
    <location>
        <begin position="87"/>
        <end position="103"/>
    </location>
</feature>
<feature type="region of interest" description="Disordered" evidence="1">
    <location>
        <begin position="1"/>
        <end position="119"/>
    </location>
</feature>
<accession>A0A921RS98</accession>
<feature type="non-terminal residue" evidence="2">
    <location>
        <position position="1"/>
    </location>
</feature>
<feature type="compositionally biased region" description="Low complexity" evidence="1">
    <location>
        <begin position="61"/>
        <end position="75"/>
    </location>
</feature>